<dbReference type="EMBL" id="NESQ01000022">
    <property type="protein sequence ID" value="PUU82769.1"/>
    <property type="molecule type" value="Genomic_DNA"/>
</dbReference>
<comment type="caution">
    <text evidence="2">The sequence shown here is derived from an EMBL/GenBank/DDBJ whole genome shotgun (WGS) entry which is preliminary data.</text>
</comment>
<dbReference type="AlphaFoldDB" id="A0A2T7A4V4"/>
<protein>
    <submittedName>
        <fullName evidence="2">Uncharacterized protein</fullName>
    </submittedName>
</protein>
<feature type="coiled-coil region" evidence="1">
    <location>
        <begin position="15"/>
        <end position="42"/>
    </location>
</feature>
<accession>A0A2T7A4V4</accession>
<organism evidence="2 3">
    <name type="scientific">Tuber borchii</name>
    <name type="common">White truffle</name>
    <dbReference type="NCBI Taxonomy" id="42251"/>
    <lineage>
        <taxon>Eukaryota</taxon>
        <taxon>Fungi</taxon>
        <taxon>Dikarya</taxon>
        <taxon>Ascomycota</taxon>
        <taxon>Pezizomycotina</taxon>
        <taxon>Pezizomycetes</taxon>
        <taxon>Pezizales</taxon>
        <taxon>Tuberaceae</taxon>
        <taxon>Tuber</taxon>
    </lineage>
</organism>
<name>A0A2T7A4V4_TUBBO</name>
<gene>
    <name evidence="2" type="ORF">B9Z19DRAFT_1105584</name>
</gene>
<evidence type="ECO:0000313" key="3">
    <source>
        <dbReference type="Proteomes" id="UP000244722"/>
    </source>
</evidence>
<evidence type="ECO:0000256" key="1">
    <source>
        <dbReference type="SAM" id="Coils"/>
    </source>
</evidence>
<keyword evidence="1" id="KW-0175">Coiled coil</keyword>
<sequence length="267" mass="31739">MQRFSESEATLCRECEQKDILIKELEEEKATLIKQCEQKDTLLQWCKEQMTMSFERCDRQKAAFLREFEQEKAELPKLKLYEEWRYKPLGYSVGVDSWMKKLDEASKEALRRDREIFNQKVEQNPDLFAELLKEKRARQKLENTLQMRGLLRLIVDRAKQHNIIRDSPEAEIQEALNRLAQTREFTKILQHEAQARRLDTTLVMEYFHYIDSELSKPLAFQGPPITVREADFNDFDRAVLVILLKVQSSWPHPLLNWTEETSCKEGK</sequence>
<dbReference type="OrthoDB" id="5425868at2759"/>
<reference evidence="2 3" key="1">
    <citation type="submission" date="2017-04" db="EMBL/GenBank/DDBJ databases">
        <title>Draft genome sequence of Tuber borchii Vittad., a whitish edible truffle.</title>
        <authorList>
            <consortium name="DOE Joint Genome Institute"/>
            <person name="Murat C."/>
            <person name="Kuo A."/>
            <person name="Barry K.W."/>
            <person name="Clum A."/>
            <person name="Dockter R.B."/>
            <person name="Fauchery L."/>
            <person name="Iotti M."/>
            <person name="Kohler A."/>
            <person name="Labutti K."/>
            <person name="Lindquist E.A."/>
            <person name="Lipzen A."/>
            <person name="Ohm R.A."/>
            <person name="Wang M."/>
            <person name="Grigoriev I.V."/>
            <person name="Zambonelli A."/>
            <person name="Martin F.M."/>
        </authorList>
    </citation>
    <scope>NUCLEOTIDE SEQUENCE [LARGE SCALE GENOMIC DNA]</scope>
    <source>
        <strain evidence="2 3">Tbo3840</strain>
    </source>
</reference>
<proteinExistence type="predicted"/>
<evidence type="ECO:0000313" key="2">
    <source>
        <dbReference type="EMBL" id="PUU82769.1"/>
    </source>
</evidence>
<keyword evidence="3" id="KW-1185">Reference proteome</keyword>
<dbReference type="Proteomes" id="UP000244722">
    <property type="component" value="Unassembled WGS sequence"/>
</dbReference>